<keyword evidence="1" id="KW-0732">Signal</keyword>
<feature type="chain" id="PRO_5008092237" evidence="1">
    <location>
        <begin position="25"/>
        <end position="114"/>
    </location>
</feature>
<dbReference type="PROSITE" id="PS51257">
    <property type="entry name" value="PROKAR_LIPOPROTEIN"/>
    <property type="match status" value="1"/>
</dbReference>
<dbReference type="AlphaFoldDB" id="A0A178MTT8"/>
<evidence type="ECO:0000313" key="3">
    <source>
        <dbReference type="Proteomes" id="UP000078428"/>
    </source>
</evidence>
<dbReference type="Proteomes" id="UP000078428">
    <property type="component" value="Unassembled WGS sequence"/>
</dbReference>
<sequence>MMGSRSFKGLSVAVLACATLAACGGEPSDGDMKAAVEETYKSLNKDLGSVGSLIGKDLSTKIKALRKISCAKADGTPGYRCDFEMTVDGPLGEKTEKASGRFVKGDKAWTVLEK</sequence>
<gene>
    <name evidence="2" type="ORF">A6A04_00245</name>
</gene>
<dbReference type="EMBL" id="LWQT01000044">
    <property type="protein sequence ID" value="OAN52174.1"/>
    <property type="molecule type" value="Genomic_DNA"/>
</dbReference>
<dbReference type="STRING" id="1285242.A6A04_00245"/>
<reference evidence="2 3" key="1">
    <citation type="submission" date="2016-04" db="EMBL/GenBank/DDBJ databases">
        <title>Draft genome sequence of freshwater magnetotactic bacteria Magnetospirillum marisnigri SP-1 and Magnetospirillum moscoviense BB-1.</title>
        <authorList>
            <person name="Koziaeva V."/>
            <person name="Dziuba M.V."/>
            <person name="Ivanov T.M."/>
            <person name="Kuznetsov B."/>
            <person name="Grouzdev D.S."/>
        </authorList>
    </citation>
    <scope>NUCLEOTIDE SEQUENCE [LARGE SCALE GENOMIC DNA]</scope>
    <source>
        <strain evidence="2 3">SP-1</strain>
    </source>
</reference>
<keyword evidence="3" id="KW-1185">Reference proteome</keyword>
<organism evidence="2 3">
    <name type="scientific">Paramagnetospirillum marisnigri</name>
    <dbReference type="NCBI Taxonomy" id="1285242"/>
    <lineage>
        <taxon>Bacteria</taxon>
        <taxon>Pseudomonadati</taxon>
        <taxon>Pseudomonadota</taxon>
        <taxon>Alphaproteobacteria</taxon>
        <taxon>Rhodospirillales</taxon>
        <taxon>Magnetospirillaceae</taxon>
        <taxon>Paramagnetospirillum</taxon>
    </lineage>
</organism>
<comment type="caution">
    <text evidence="2">The sequence shown here is derived from an EMBL/GenBank/DDBJ whole genome shotgun (WGS) entry which is preliminary data.</text>
</comment>
<proteinExistence type="predicted"/>
<name>A0A178MTT8_9PROT</name>
<protein>
    <submittedName>
        <fullName evidence="2">Uncharacterized protein</fullName>
    </submittedName>
</protein>
<dbReference type="OrthoDB" id="7352860at2"/>
<evidence type="ECO:0000256" key="1">
    <source>
        <dbReference type="SAM" id="SignalP"/>
    </source>
</evidence>
<dbReference type="RefSeq" id="WP_068490949.1">
    <property type="nucleotide sequence ID" value="NZ_LWQT01000044.1"/>
</dbReference>
<evidence type="ECO:0000313" key="2">
    <source>
        <dbReference type="EMBL" id="OAN52174.1"/>
    </source>
</evidence>
<feature type="signal peptide" evidence="1">
    <location>
        <begin position="1"/>
        <end position="24"/>
    </location>
</feature>
<accession>A0A178MTT8</accession>